<feature type="compositionally biased region" description="Low complexity" evidence="1">
    <location>
        <begin position="27"/>
        <end position="44"/>
    </location>
</feature>
<protein>
    <submittedName>
        <fullName evidence="2">Uncharacterized protein</fullName>
    </submittedName>
</protein>
<comment type="caution">
    <text evidence="2">The sequence shown here is derived from an EMBL/GenBank/DDBJ whole genome shotgun (WGS) entry which is preliminary data.</text>
</comment>
<dbReference type="EMBL" id="CYHC01000005">
    <property type="protein sequence ID" value="CUA88623.1"/>
    <property type="molecule type" value="Genomic_DNA"/>
</dbReference>
<feature type="compositionally biased region" description="Polar residues" evidence="1">
    <location>
        <begin position="1"/>
        <end position="15"/>
    </location>
</feature>
<accession>A0ABP2A7E2</accession>
<keyword evidence="3" id="KW-1185">Reference proteome</keyword>
<sequence>MSTAKGVPSRSQNGRSMKARPPQQREQSACASAVAAPQATQRGG</sequence>
<gene>
    <name evidence="2" type="ORF">Ga0061061_105103</name>
</gene>
<evidence type="ECO:0000256" key="1">
    <source>
        <dbReference type="SAM" id="MobiDB-lite"/>
    </source>
</evidence>
<proteinExistence type="predicted"/>
<evidence type="ECO:0000313" key="3">
    <source>
        <dbReference type="Proteomes" id="UP000182178"/>
    </source>
</evidence>
<evidence type="ECO:0000313" key="2">
    <source>
        <dbReference type="EMBL" id="CUA88623.1"/>
    </source>
</evidence>
<dbReference type="Proteomes" id="UP000182178">
    <property type="component" value="Unassembled WGS sequence"/>
</dbReference>
<feature type="region of interest" description="Disordered" evidence="1">
    <location>
        <begin position="1"/>
        <end position="44"/>
    </location>
</feature>
<name>A0ABP2A7E2_9HYPH</name>
<organism evidence="2 3">
    <name type="scientific">Chelatococcus sambhunathii</name>
    <dbReference type="NCBI Taxonomy" id="363953"/>
    <lineage>
        <taxon>Bacteria</taxon>
        <taxon>Pseudomonadati</taxon>
        <taxon>Pseudomonadota</taxon>
        <taxon>Alphaproteobacteria</taxon>
        <taxon>Hyphomicrobiales</taxon>
        <taxon>Chelatococcaceae</taxon>
        <taxon>Chelatococcus</taxon>
    </lineage>
</organism>
<reference evidence="2 3" key="1">
    <citation type="submission" date="2015-08" db="EMBL/GenBank/DDBJ databases">
        <authorList>
            <person name="Varghese N."/>
        </authorList>
    </citation>
    <scope>NUCLEOTIDE SEQUENCE [LARGE SCALE GENOMIC DNA]</scope>
    <source>
        <strain evidence="2 3">DSM 18167</strain>
    </source>
</reference>